<accession>A0AAV3PAN0</accession>
<name>A0AAV3PAN0_LITER</name>
<evidence type="ECO:0000313" key="1">
    <source>
        <dbReference type="EMBL" id="GAA0148624.1"/>
    </source>
</evidence>
<dbReference type="EMBL" id="BAABME010001269">
    <property type="protein sequence ID" value="GAA0148624.1"/>
    <property type="molecule type" value="Genomic_DNA"/>
</dbReference>
<comment type="caution">
    <text evidence="1">The sequence shown here is derived from an EMBL/GenBank/DDBJ whole genome shotgun (WGS) entry which is preliminary data.</text>
</comment>
<dbReference type="AlphaFoldDB" id="A0AAV3PAN0"/>
<gene>
    <name evidence="1" type="ORF">LIER_08013</name>
</gene>
<evidence type="ECO:0000313" key="2">
    <source>
        <dbReference type="Proteomes" id="UP001454036"/>
    </source>
</evidence>
<keyword evidence="2" id="KW-1185">Reference proteome</keyword>
<dbReference type="Proteomes" id="UP001454036">
    <property type="component" value="Unassembled WGS sequence"/>
</dbReference>
<proteinExistence type="predicted"/>
<protein>
    <submittedName>
        <fullName evidence="1">Uncharacterized protein</fullName>
    </submittedName>
</protein>
<reference evidence="1 2" key="1">
    <citation type="submission" date="2024-01" db="EMBL/GenBank/DDBJ databases">
        <title>The complete chloroplast genome sequence of Lithospermum erythrorhizon: insights into the phylogenetic relationship among Boraginaceae species and the maternal lineages of purple gromwells.</title>
        <authorList>
            <person name="Okada T."/>
            <person name="Watanabe K."/>
        </authorList>
    </citation>
    <scope>NUCLEOTIDE SEQUENCE [LARGE SCALE GENOMIC DNA]</scope>
</reference>
<sequence>MLCFTNVFAYYGIIFLTSEISSGQRQCRSSLTVSENVQDAMAYAELNKRNERTRLLEYCLPTKRRETLKFPLMLFSSPEQGGVRVATKRLPQLRHLMYQFNHLAIFLNYSQAAPSK</sequence>
<organism evidence="1 2">
    <name type="scientific">Lithospermum erythrorhizon</name>
    <name type="common">Purple gromwell</name>
    <name type="synonym">Lithospermum officinale var. erythrorhizon</name>
    <dbReference type="NCBI Taxonomy" id="34254"/>
    <lineage>
        <taxon>Eukaryota</taxon>
        <taxon>Viridiplantae</taxon>
        <taxon>Streptophyta</taxon>
        <taxon>Embryophyta</taxon>
        <taxon>Tracheophyta</taxon>
        <taxon>Spermatophyta</taxon>
        <taxon>Magnoliopsida</taxon>
        <taxon>eudicotyledons</taxon>
        <taxon>Gunneridae</taxon>
        <taxon>Pentapetalae</taxon>
        <taxon>asterids</taxon>
        <taxon>lamiids</taxon>
        <taxon>Boraginales</taxon>
        <taxon>Boraginaceae</taxon>
        <taxon>Boraginoideae</taxon>
        <taxon>Lithospermeae</taxon>
        <taxon>Lithospermum</taxon>
    </lineage>
</organism>